<feature type="signal peptide" evidence="2">
    <location>
        <begin position="1"/>
        <end position="19"/>
    </location>
</feature>
<proteinExistence type="predicted"/>
<evidence type="ECO:0000313" key="3">
    <source>
        <dbReference type="EMBL" id="KAL2535890.1"/>
    </source>
</evidence>
<name>A0ABD1VEW6_9LAMI</name>
<keyword evidence="4" id="KW-1185">Reference proteome</keyword>
<evidence type="ECO:0000256" key="2">
    <source>
        <dbReference type="SAM" id="SignalP"/>
    </source>
</evidence>
<gene>
    <name evidence="3" type="ORF">Fot_17281</name>
</gene>
<evidence type="ECO:0000256" key="1">
    <source>
        <dbReference type="SAM" id="Coils"/>
    </source>
</evidence>
<reference evidence="4" key="1">
    <citation type="submission" date="2024-07" db="EMBL/GenBank/DDBJ databases">
        <title>Two chromosome-level genome assemblies of Korean endemic species Abeliophyllum distichum and Forsythia ovata (Oleaceae).</title>
        <authorList>
            <person name="Jang H."/>
        </authorList>
    </citation>
    <scope>NUCLEOTIDE SEQUENCE [LARGE SCALE GENOMIC DNA]</scope>
</reference>
<keyword evidence="2" id="KW-0732">Signal</keyword>
<organism evidence="3 4">
    <name type="scientific">Forsythia ovata</name>
    <dbReference type="NCBI Taxonomy" id="205694"/>
    <lineage>
        <taxon>Eukaryota</taxon>
        <taxon>Viridiplantae</taxon>
        <taxon>Streptophyta</taxon>
        <taxon>Embryophyta</taxon>
        <taxon>Tracheophyta</taxon>
        <taxon>Spermatophyta</taxon>
        <taxon>Magnoliopsida</taxon>
        <taxon>eudicotyledons</taxon>
        <taxon>Gunneridae</taxon>
        <taxon>Pentapetalae</taxon>
        <taxon>asterids</taxon>
        <taxon>lamiids</taxon>
        <taxon>Lamiales</taxon>
        <taxon>Oleaceae</taxon>
        <taxon>Forsythieae</taxon>
        <taxon>Forsythia</taxon>
    </lineage>
</organism>
<feature type="coiled-coil region" evidence="1">
    <location>
        <begin position="33"/>
        <end position="102"/>
    </location>
</feature>
<comment type="caution">
    <text evidence="3">The sequence shown here is derived from an EMBL/GenBank/DDBJ whole genome shotgun (WGS) entry which is preliminary data.</text>
</comment>
<feature type="chain" id="PRO_5044821735" evidence="2">
    <location>
        <begin position="20"/>
        <end position="102"/>
    </location>
</feature>
<dbReference type="EMBL" id="JBFOLJ010000005">
    <property type="protein sequence ID" value="KAL2535890.1"/>
    <property type="molecule type" value="Genomic_DNA"/>
</dbReference>
<accession>A0ABD1VEW6</accession>
<dbReference type="AlphaFoldDB" id="A0ABD1VEW6"/>
<keyword evidence="1" id="KW-0175">Coiled coil</keyword>
<evidence type="ECO:0000313" key="4">
    <source>
        <dbReference type="Proteomes" id="UP001604277"/>
    </source>
</evidence>
<protein>
    <submittedName>
        <fullName evidence="3">Uveal autoantigen with coiled-coil domains and ankyrin repeat</fullName>
    </submittedName>
</protein>
<dbReference type="Proteomes" id="UP001604277">
    <property type="component" value="Unassembled WGS sequence"/>
</dbReference>
<sequence>MPWFSNLALLIEINRFFLGCVDIAESNKTLSELAKLQKLHEEKMSRIQELKKQKEGLKIQFEKQKKEDPENTKPFDILCDKYNNLKDDYNALLTQRSEKKEM</sequence>